<feature type="binding site" evidence="19">
    <location>
        <begin position="7"/>
        <end position="14"/>
    </location>
    <ligand>
        <name>GTP</name>
        <dbReference type="ChEBI" id="CHEBI:37565"/>
    </ligand>
</feature>
<sequence length="184" mass="20985">MNCLIIGGSKSGKSNIGEKIALSLNKDKVIYIATMSPYDDEDKKRVEQHIINREGLNFITLEQFRDLNETVKYINKEDTILIDSITSLLINEMFIKNDIIKYPSLKIINDIKEIINTVKNVVIVSDYIFSDSIEYDEISENYKRELGKINKELADICDTVMECSFSNVKVHKGNELLTVLGKKG</sequence>
<dbReference type="InterPro" id="IPR003203">
    <property type="entry name" value="CobU/CobP"/>
</dbReference>
<evidence type="ECO:0000256" key="4">
    <source>
        <dbReference type="ARBA" id="ARBA00003889"/>
    </source>
</evidence>
<evidence type="ECO:0000256" key="12">
    <source>
        <dbReference type="ARBA" id="ARBA00022741"/>
    </source>
</evidence>
<evidence type="ECO:0000313" key="21">
    <source>
        <dbReference type="EMBL" id="NFN34247.1"/>
    </source>
</evidence>
<dbReference type="GO" id="GO:0008820">
    <property type="term" value="F:cobinamide phosphate guanylyltransferase activity"/>
    <property type="evidence" value="ECO:0007669"/>
    <property type="project" value="UniProtKB-EC"/>
</dbReference>
<dbReference type="Gene3D" id="3.40.50.300">
    <property type="entry name" value="P-loop containing nucleotide triphosphate hydrolases"/>
    <property type="match status" value="1"/>
</dbReference>
<gene>
    <name evidence="20" type="ORF">FC774_09495</name>
    <name evidence="21" type="ORF">FDB51_03705</name>
</gene>
<dbReference type="InterPro" id="IPR027417">
    <property type="entry name" value="P-loop_NTPase"/>
</dbReference>
<comment type="pathway">
    <text evidence="6">Cofactor biosynthesis; adenosylcobalamin biosynthesis; adenosylcobalamin from cob(II)yrinate a,c-diamide: step 5/7.</text>
</comment>
<dbReference type="EMBL" id="SWVK01000004">
    <property type="protein sequence ID" value="NFN34247.1"/>
    <property type="molecule type" value="Genomic_DNA"/>
</dbReference>
<dbReference type="AlphaFoldDB" id="A0A0M1LE88"/>
<dbReference type="SUPFAM" id="SSF52540">
    <property type="entry name" value="P-loop containing nucleoside triphosphate hydrolases"/>
    <property type="match status" value="1"/>
</dbReference>
<comment type="catalytic activity">
    <reaction evidence="3">
        <text>adenosylcob(III)inamide + GTP = adenosylcob(III)inamide phosphate + GDP + H(+)</text>
        <dbReference type="Rhea" id="RHEA:15765"/>
        <dbReference type="ChEBI" id="CHEBI:2480"/>
        <dbReference type="ChEBI" id="CHEBI:15378"/>
        <dbReference type="ChEBI" id="CHEBI:37565"/>
        <dbReference type="ChEBI" id="CHEBI:58189"/>
        <dbReference type="ChEBI" id="CHEBI:58502"/>
        <dbReference type="EC" id="2.7.1.156"/>
    </reaction>
</comment>
<feature type="binding site" evidence="19">
    <location>
        <position position="83"/>
    </location>
    <ligand>
        <name>GTP</name>
        <dbReference type="ChEBI" id="CHEBI:37565"/>
    </ligand>
</feature>
<evidence type="ECO:0000313" key="20">
    <source>
        <dbReference type="EMBL" id="NFF88097.1"/>
    </source>
</evidence>
<evidence type="ECO:0000256" key="11">
    <source>
        <dbReference type="ARBA" id="ARBA00022679"/>
    </source>
</evidence>
<dbReference type="GO" id="GO:0043752">
    <property type="term" value="F:adenosylcobinamide kinase activity"/>
    <property type="evidence" value="ECO:0007669"/>
    <property type="project" value="UniProtKB-EC"/>
</dbReference>
<evidence type="ECO:0000256" key="9">
    <source>
        <dbReference type="ARBA" id="ARBA00012523"/>
    </source>
</evidence>
<evidence type="ECO:0000256" key="17">
    <source>
        <dbReference type="ARBA" id="ARBA00030571"/>
    </source>
</evidence>
<dbReference type="EC" id="2.7.1.156" evidence="8"/>
<evidence type="ECO:0000256" key="2">
    <source>
        <dbReference type="ARBA" id="ARBA00000711"/>
    </source>
</evidence>
<comment type="catalytic activity">
    <reaction evidence="1">
        <text>adenosylcob(III)inamide + ATP = adenosylcob(III)inamide phosphate + ADP + H(+)</text>
        <dbReference type="Rhea" id="RHEA:15769"/>
        <dbReference type="ChEBI" id="CHEBI:2480"/>
        <dbReference type="ChEBI" id="CHEBI:15378"/>
        <dbReference type="ChEBI" id="CHEBI:30616"/>
        <dbReference type="ChEBI" id="CHEBI:58502"/>
        <dbReference type="ChEBI" id="CHEBI:456216"/>
        <dbReference type="EC" id="2.7.1.156"/>
    </reaction>
</comment>
<evidence type="ECO:0000256" key="1">
    <source>
        <dbReference type="ARBA" id="ARBA00000312"/>
    </source>
</evidence>
<comment type="pathway">
    <text evidence="5">Cofactor biosynthesis; adenosylcobalamin biosynthesis; adenosylcobalamin from cob(II)yrinate a,c-diamide: step 6/7.</text>
</comment>
<keyword evidence="10" id="KW-0169">Cobalamin biosynthesis</keyword>
<reference evidence="22 23" key="1">
    <citation type="submission" date="2019-04" db="EMBL/GenBank/DDBJ databases">
        <title>Genome sequencing of Clostridium botulinum Groups I-IV and Clostridium butyricum.</title>
        <authorList>
            <person name="Brunt J."/>
            <person name="Van Vliet A.H.M."/>
            <person name="Stringer S.C."/>
            <person name="Carter A.T."/>
            <person name="Peck M.W."/>
        </authorList>
    </citation>
    <scope>NUCLEOTIDE SEQUENCE [LARGE SCALE GENOMIC DNA]</scope>
    <source>
        <strain evidence="20 23">1605</strain>
        <strain evidence="21 22">CB-K-33E</strain>
    </source>
</reference>
<evidence type="ECO:0000256" key="3">
    <source>
        <dbReference type="ARBA" id="ARBA00001522"/>
    </source>
</evidence>
<keyword evidence="15 19" id="KW-0342">GTP-binding</keyword>
<comment type="caution">
    <text evidence="20">The sequence shown here is derived from an EMBL/GenBank/DDBJ whole genome shotgun (WGS) entry which is preliminary data.</text>
</comment>
<dbReference type="Pfam" id="PF02283">
    <property type="entry name" value="CobU"/>
    <property type="match status" value="1"/>
</dbReference>
<evidence type="ECO:0000313" key="23">
    <source>
        <dbReference type="Proteomes" id="UP000476820"/>
    </source>
</evidence>
<keyword evidence="14" id="KW-0067">ATP-binding</keyword>
<dbReference type="PIRSF" id="PIRSF006135">
    <property type="entry name" value="CobU"/>
    <property type="match status" value="1"/>
</dbReference>
<evidence type="ECO:0000256" key="8">
    <source>
        <dbReference type="ARBA" id="ARBA00012016"/>
    </source>
</evidence>
<comment type="function">
    <text evidence="4">Catalyzes ATP-dependent phosphorylation of adenosylcobinamide and addition of GMP to adenosylcobinamide phosphate.</text>
</comment>
<keyword evidence="11 20" id="KW-0808">Transferase</keyword>
<evidence type="ECO:0000256" key="18">
    <source>
        <dbReference type="PIRSR" id="PIRSR006135-1"/>
    </source>
</evidence>
<dbReference type="GO" id="GO:0005525">
    <property type="term" value="F:GTP binding"/>
    <property type="evidence" value="ECO:0007669"/>
    <property type="project" value="UniProtKB-KW"/>
</dbReference>
<dbReference type="Proteomes" id="UP000476820">
    <property type="component" value="Unassembled WGS sequence"/>
</dbReference>
<dbReference type="EC" id="2.7.7.62" evidence="9"/>
<evidence type="ECO:0000256" key="19">
    <source>
        <dbReference type="PIRSR" id="PIRSR006135-2"/>
    </source>
</evidence>
<dbReference type="PANTHER" id="PTHR34848:SF1">
    <property type="entry name" value="BIFUNCTIONAL ADENOSYLCOBALAMIN BIOSYNTHESIS PROTEIN COBU"/>
    <property type="match status" value="1"/>
</dbReference>
<dbReference type="PANTHER" id="PTHR34848">
    <property type="match status" value="1"/>
</dbReference>
<evidence type="ECO:0000256" key="6">
    <source>
        <dbReference type="ARBA" id="ARBA00005159"/>
    </source>
</evidence>
<organism evidence="20 23">
    <name type="scientific">Clostridium botulinum</name>
    <dbReference type="NCBI Taxonomy" id="1491"/>
    <lineage>
        <taxon>Bacteria</taxon>
        <taxon>Bacillati</taxon>
        <taxon>Bacillota</taxon>
        <taxon>Clostridia</taxon>
        <taxon>Eubacteriales</taxon>
        <taxon>Clostridiaceae</taxon>
        <taxon>Clostridium</taxon>
    </lineage>
</organism>
<keyword evidence="20" id="KW-0548">Nucleotidyltransferase</keyword>
<comment type="catalytic activity">
    <reaction evidence="2">
        <text>adenosylcob(III)inamide phosphate + GTP + H(+) = adenosylcob(III)inamide-GDP + diphosphate</text>
        <dbReference type="Rhea" id="RHEA:22712"/>
        <dbReference type="ChEBI" id="CHEBI:15378"/>
        <dbReference type="ChEBI" id="CHEBI:33019"/>
        <dbReference type="ChEBI" id="CHEBI:37565"/>
        <dbReference type="ChEBI" id="CHEBI:58502"/>
        <dbReference type="ChEBI" id="CHEBI:60487"/>
        <dbReference type="EC" id="2.7.7.62"/>
    </reaction>
</comment>
<evidence type="ECO:0000256" key="14">
    <source>
        <dbReference type="ARBA" id="ARBA00022840"/>
    </source>
</evidence>
<dbReference type="UniPathway" id="UPA00148">
    <property type="reaction ID" value="UER00236"/>
</dbReference>
<evidence type="ECO:0000256" key="5">
    <source>
        <dbReference type="ARBA" id="ARBA00004692"/>
    </source>
</evidence>
<dbReference type="GO" id="GO:0005524">
    <property type="term" value="F:ATP binding"/>
    <property type="evidence" value="ECO:0007669"/>
    <property type="project" value="UniProtKB-KW"/>
</dbReference>
<feature type="active site" description="GMP-histidine intermediate" evidence="18">
    <location>
        <position position="49"/>
    </location>
</feature>
<keyword evidence="13 20" id="KW-0418">Kinase</keyword>
<dbReference type="RefSeq" id="WP_017825248.1">
    <property type="nucleotide sequence ID" value="NZ_JACBBU010000008.1"/>
</dbReference>
<keyword evidence="12 19" id="KW-0547">Nucleotide-binding</keyword>
<accession>A0A0M1LE88</accession>
<evidence type="ECO:0000256" key="15">
    <source>
        <dbReference type="ARBA" id="ARBA00023134"/>
    </source>
</evidence>
<dbReference type="EMBL" id="SWOV01000021">
    <property type="protein sequence ID" value="NFF88097.1"/>
    <property type="molecule type" value="Genomic_DNA"/>
</dbReference>
<evidence type="ECO:0000256" key="10">
    <source>
        <dbReference type="ARBA" id="ARBA00022573"/>
    </source>
</evidence>
<evidence type="ECO:0000313" key="22">
    <source>
        <dbReference type="Proteomes" id="UP000473681"/>
    </source>
</evidence>
<proteinExistence type="inferred from homology"/>
<dbReference type="GO" id="GO:0009236">
    <property type="term" value="P:cobalamin biosynthetic process"/>
    <property type="evidence" value="ECO:0007669"/>
    <property type="project" value="UniProtKB-UniPathway"/>
</dbReference>
<name>A0A0M1LE88_CLOBO</name>
<evidence type="ECO:0000256" key="7">
    <source>
        <dbReference type="ARBA" id="ARBA00007490"/>
    </source>
</evidence>
<dbReference type="OrthoDB" id="9799422at2"/>
<protein>
    <recommendedName>
        <fullName evidence="16">Adenosylcobinamide kinase</fullName>
        <ecNumber evidence="8">2.7.1.156</ecNumber>
        <ecNumber evidence="9">2.7.7.62</ecNumber>
    </recommendedName>
    <alternativeName>
        <fullName evidence="17">Adenosylcobinamide-phosphate guanylyltransferase</fullName>
    </alternativeName>
</protein>
<dbReference type="Proteomes" id="UP000473681">
    <property type="component" value="Unassembled WGS sequence"/>
</dbReference>
<comment type="similarity">
    <text evidence="7">Belongs to the CobU/CobP family.</text>
</comment>
<evidence type="ECO:0000256" key="13">
    <source>
        <dbReference type="ARBA" id="ARBA00022777"/>
    </source>
</evidence>
<feature type="binding site" evidence="19">
    <location>
        <position position="62"/>
    </location>
    <ligand>
        <name>GTP</name>
        <dbReference type="ChEBI" id="CHEBI:37565"/>
    </ligand>
</feature>
<evidence type="ECO:0000256" key="16">
    <source>
        <dbReference type="ARBA" id="ARBA00029570"/>
    </source>
</evidence>